<evidence type="ECO:0000313" key="1">
    <source>
        <dbReference type="EMBL" id="QIR82204.1"/>
    </source>
</evidence>
<dbReference type="Gene3D" id="2.60.120.20">
    <property type="match status" value="1"/>
</dbReference>
<name>A0AAE6XNF0_9VIRU</name>
<organism evidence="1 2">
    <name type="scientific">Chicken virus mg5_2876</name>
    <dbReference type="NCBI Taxonomy" id="2720907"/>
    <lineage>
        <taxon>Viruses</taxon>
        <taxon>Monodnaviria</taxon>
        <taxon>Shotokuvirae</taxon>
        <taxon>Cressdnaviricota</taxon>
        <taxon>Arfiviricetes</taxon>
        <taxon>Rivendellvirales</taxon>
        <taxon>Naryaviridae</taxon>
        <taxon>Nauglamirvirus</taxon>
        <taxon>Nauglamirvirus anduin</taxon>
    </lineage>
</organism>
<accession>A0AAE6XNF0</accession>
<dbReference type="KEGG" id="vg:80538651"/>
<dbReference type="InterPro" id="IPR029053">
    <property type="entry name" value="Viral_coat"/>
</dbReference>
<dbReference type="Proteomes" id="UP000830844">
    <property type="component" value="Segment"/>
</dbReference>
<dbReference type="RefSeq" id="YP_010800182.1">
    <property type="nucleotide sequence ID" value="NC_076730.1"/>
</dbReference>
<reference evidence="1" key="1">
    <citation type="submission" date="2019-08" db="EMBL/GenBank/DDBJ databases">
        <title>Identification of single stranded DNA viruses in chicken tracheal swab swabs.</title>
        <authorList>
            <person name="Chrzastek K."/>
            <person name="Kapczynski D."/>
            <person name="Kulkarni A."/>
            <person name="Chappell L."/>
            <person name="Schmidlin K."/>
            <person name="Varsani A."/>
        </authorList>
    </citation>
    <scope>NUCLEOTIDE SEQUENCE</scope>
    <source>
        <strain evidence="1">Mg5_2876</strain>
    </source>
</reference>
<proteinExistence type="predicted"/>
<evidence type="ECO:0000313" key="2">
    <source>
        <dbReference type="Proteomes" id="UP000830844"/>
    </source>
</evidence>
<protein>
    <submittedName>
        <fullName evidence="1">Capsid protein</fullName>
    </submittedName>
</protein>
<dbReference type="EMBL" id="MN379590">
    <property type="protein sequence ID" value="QIR82204.1"/>
    <property type="molecule type" value="Genomic_DNA"/>
</dbReference>
<sequence length="254" mass="28550">MAYGRRSRRLYTRRNRRSLSNRYIYGKKGSSAQAKQIAALRNRVSAIAKSCRPETKVTYQEFGNVFNNSSTAANSWGNFIYLPKAQIDGNTIQWKSFRLCGNFEYSDTFGTNVAIDHQRTCTMRIIVYQLKSASNKTPGIDGILDVTPTGVGYELNAYKPFKAGAGRTVKILSNRVITLSDQQPIKRFDIKLNKGLINETYLLDNESDLQDVVELPTPRGAFGVSIVASGLHWDSTYSQQVRANFFVKTAFTDN</sequence>
<dbReference type="GeneID" id="80538651"/>
<keyword evidence="2" id="KW-1185">Reference proteome</keyword>